<name>A0A9R0YJN5_TRITD</name>
<evidence type="ECO:0000313" key="1">
    <source>
        <dbReference type="EMBL" id="VAI56246.1"/>
    </source>
</evidence>
<sequence>MGQEHTTRPSNREAAVRLSRHFVQRATRPWIQPSTRSSEPSQNKCKKVATFQSTMEQDAHDEVKYRQILWLGIKRRWISKQSSPGYQSRLHAADRTPLNGACC</sequence>
<evidence type="ECO:0000313" key="2">
    <source>
        <dbReference type="Proteomes" id="UP000324705"/>
    </source>
</evidence>
<organism evidence="1 2">
    <name type="scientific">Triticum turgidum subsp. durum</name>
    <name type="common">Durum wheat</name>
    <name type="synonym">Triticum durum</name>
    <dbReference type="NCBI Taxonomy" id="4567"/>
    <lineage>
        <taxon>Eukaryota</taxon>
        <taxon>Viridiplantae</taxon>
        <taxon>Streptophyta</taxon>
        <taxon>Embryophyta</taxon>
        <taxon>Tracheophyta</taxon>
        <taxon>Spermatophyta</taxon>
        <taxon>Magnoliopsida</taxon>
        <taxon>Liliopsida</taxon>
        <taxon>Poales</taxon>
        <taxon>Poaceae</taxon>
        <taxon>BOP clade</taxon>
        <taxon>Pooideae</taxon>
        <taxon>Triticodae</taxon>
        <taxon>Triticeae</taxon>
        <taxon>Triticinae</taxon>
        <taxon>Triticum</taxon>
    </lineage>
</organism>
<accession>A0A9R0YJN5</accession>
<dbReference type="Gramene" id="TRITD6Bv1G067680.1">
    <property type="protein sequence ID" value="TRITD6Bv1G067680.1"/>
    <property type="gene ID" value="TRITD6Bv1G067680"/>
</dbReference>
<dbReference type="EMBL" id="LT934122">
    <property type="protein sequence ID" value="VAI56246.1"/>
    <property type="molecule type" value="Genomic_DNA"/>
</dbReference>
<protein>
    <submittedName>
        <fullName evidence="1">Uncharacterized protein</fullName>
    </submittedName>
</protein>
<keyword evidence="2" id="KW-1185">Reference proteome</keyword>
<dbReference type="AlphaFoldDB" id="A0A9R0YJN5"/>
<proteinExistence type="predicted"/>
<dbReference type="Proteomes" id="UP000324705">
    <property type="component" value="Chromosome 6B"/>
</dbReference>
<reference evidence="1 2" key="1">
    <citation type="submission" date="2017-09" db="EMBL/GenBank/DDBJ databases">
        <authorList>
            <consortium name="International Durum Wheat Genome Sequencing Consortium (IDWGSC)"/>
            <person name="Milanesi L."/>
        </authorList>
    </citation>
    <scope>NUCLEOTIDE SEQUENCE [LARGE SCALE GENOMIC DNA]</scope>
    <source>
        <strain evidence="2">cv. Svevo</strain>
    </source>
</reference>
<gene>
    <name evidence="1" type="ORF">TRITD_6Bv1G067680</name>
</gene>